<dbReference type="Pfam" id="PF00201">
    <property type="entry name" value="UDPGT"/>
    <property type="match status" value="1"/>
</dbReference>
<evidence type="ECO:0000313" key="5">
    <source>
        <dbReference type="EMBL" id="GBP64736.1"/>
    </source>
</evidence>
<dbReference type="PANTHER" id="PTHR48043:SF159">
    <property type="entry name" value="EG:EG0003.4 PROTEIN-RELATED"/>
    <property type="match status" value="1"/>
</dbReference>
<feature type="transmembrane region" description="Helical" evidence="4">
    <location>
        <begin position="395"/>
        <end position="418"/>
    </location>
</feature>
<dbReference type="AlphaFoldDB" id="A0A4C1XLG2"/>
<evidence type="ECO:0000256" key="4">
    <source>
        <dbReference type="SAM" id="Phobius"/>
    </source>
</evidence>
<dbReference type="CDD" id="cd03784">
    <property type="entry name" value="GT1_Gtf-like"/>
    <property type="match status" value="1"/>
</dbReference>
<proteinExistence type="inferred from homology"/>
<dbReference type="FunFam" id="3.40.50.2000:FF:000050">
    <property type="entry name" value="UDP-glucuronosyltransferase"/>
    <property type="match status" value="1"/>
</dbReference>
<dbReference type="InterPro" id="IPR002213">
    <property type="entry name" value="UDP_glucos_trans"/>
</dbReference>
<dbReference type="Proteomes" id="UP000299102">
    <property type="component" value="Unassembled WGS sequence"/>
</dbReference>
<dbReference type="InterPro" id="IPR050271">
    <property type="entry name" value="UDP-glycosyltransferase"/>
</dbReference>
<dbReference type="EMBL" id="BGZK01000907">
    <property type="protein sequence ID" value="GBP64736.1"/>
    <property type="molecule type" value="Genomic_DNA"/>
</dbReference>
<keyword evidence="4" id="KW-0472">Membrane</keyword>
<keyword evidence="4" id="KW-1133">Transmembrane helix</keyword>
<dbReference type="SUPFAM" id="SSF53756">
    <property type="entry name" value="UDP-Glycosyltransferase/glycogen phosphorylase"/>
    <property type="match status" value="1"/>
</dbReference>
<evidence type="ECO:0000256" key="2">
    <source>
        <dbReference type="ARBA" id="ARBA00022676"/>
    </source>
</evidence>
<keyword evidence="3 5" id="KW-0808">Transferase</keyword>
<comment type="similarity">
    <text evidence="1">Belongs to the UDP-glycosyltransferase family.</text>
</comment>
<dbReference type="PANTHER" id="PTHR48043">
    <property type="entry name" value="EG:EG0003.4 PROTEIN-RELATED"/>
    <property type="match status" value="1"/>
</dbReference>
<protein>
    <submittedName>
        <fullName evidence="5">UDP-glucuronosyltransferase 2B31</fullName>
    </submittedName>
</protein>
<gene>
    <name evidence="5" type="primary">UGT2B31</name>
    <name evidence="5" type="ORF">EVAR_56768_1</name>
</gene>
<evidence type="ECO:0000256" key="3">
    <source>
        <dbReference type="ARBA" id="ARBA00022679"/>
    </source>
</evidence>
<dbReference type="GO" id="GO:0008194">
    <property type="term" value="F:UDP-glycosyltransferase activity"/>
    <property type="evidence" value="ECO:0007669"/>
    <property type="project" value="InterPro"/>
</dbReference>
<comment type="caution">
    <text evidence="5">The sequence shown here is derived from an EMBL/GenBank/DDBJ whole genome shotgun (WGS) entry which is preliminary data.</text>
</comment>
<dbReference type="STRING" id="151549.A0A4C1XLG2"/>
<name>A0A4C1XLG2_EUMVA</name>
<dbReference type="OrthoDB" id="5835829at2759"/>
<evidence type="ECO:0000313" key="6">
    <source>
        <dbReference type="Proteomes" id="UP000299102"/>
    </source>
</evidence>
<reference evidence="5 6" key="1">
    <citation type="journal article" date="2019" name="Commun. Biol.">
        <title>The bagworm genome reveals a unique fibroin gene that provides high tensile strength.</title>
        <authorList>
            <person name="Kono N."/>
            <person name="Nakamura H."/>
            <person name="Ohtoshi R."/>
            <person name="Tomita M."/>
            <person name="Numata K."/>
            <person name="Arakawa K."/>
        </authorList>
    </citation>
    <scope>NUCLEOTIDE SEQUENCE [LARGE SCALE GENOMIC DNA]</scope>
</reference>
<accession>A0A4C1XLG2</accession>
<dbReference type="Gene3D" id="3.40.50.2000">
    <property type="entry name" value="Glycogen Phosphorylase B"/>
    <property type="match status" value="1"/>
</dbReference>
<organism evidence="5 6">
    <name type="scientific">Eumeta variegata</name>
    <name type="common">Bagworm moth</name>
    <name type="synonym">Eumeta japonica</name>
    <dbReference type="NCBI Taxonomy" id="151549"/>
    <lineage>
        <taxon>Eukaryota</taxon>
        <taxon>Metazoa</taxon>
        <taxon>Ecdysozoa</taxon>
        <taxon>Arthropoda</taxon>
        <taxon>Hexapoda</taxon>
        <taxon>Insecta</taxon>
        <taxon>Pterygota</taxon>
        <taxon>Neoptera</taxon>
        <taxon>Endopterygota</taxon>
        <taxon>Lepidoptera</taxon>
        <taxon>Glossata</taxon>
        <taxon>Ditrysia</taxon>
        <taxon>Tineoidea</taxon>
        <taxon>Psychidae</taxon>
        <taxon>Oiketicinae</taxon>
        <taxon>Eumeta</taxon>
    </lineage>
</organism>
<evidence type="ECO:0000256" key="1">
    <source>
        <dbReference type="ARBA" id="ARBA00009995"/>
    </source>
</evidence>
<keyword evidence="2" id="KW-0328">Glycosyltransferase</keyword>
<sequence>MVDLPTSEFHRQVLWTGGTGTTEIALNSTSVKEFLSKDNTFDLVISELFYQEAMFMLAYKYKAPLVLVTTYGNSMKNNILLRNPLQLATIISEFMRIDSPTSFLGRLHNAYFCIYEYIFWKYWYLPMQDALVDKYFKDLPRPLPSLEELHKNASLVLMNTHFSYDPPAAYLPNIVEVGGLHLKETDTKLPEDLQKILDEAKYGVVYVNFGSNVKSSELPAEKKDAFINVFKKLKQIVLWKWEEPLLENKPENVIIRAWMPQKEILAHPNIKVFIAHGGLIGMQEATFYGVPIVGIPVYCDQYNNLLLAEQNGYGKILDYHDINEHSLERILNEVLKDDSFRRRAREMSLRFRDRPMSALDTAVFWIEYVIRHKGADFMKNPALKLNWFAFQMLDVYVFVLVVVAIFTIVTVKLLLAIVRKGGGRIDSPTTGVQRGPMAIIRQIFERAALFGRRGRQLCASSAACRLMNSKCAVRYGLVPPREPSSASFFPAEQNSTSEMYEEKVCAIPITRLQQYFVRFIKSAQLKLGERRAAAGTTFAAEMKICRVFAATCSL</sequence>
<keyword evidence="6" id="KW-1185">Reference proteome</keyword>
<keyword evidence="4" id="KW-0812">Transmembrane</keyword>